<evidence type="ECO:0000313" key="3">
    <source>
        <dbReference type="EMBL" id="MBS4102868.1"/>
    </source>
</evidence>
<organism evidence="3 4">
    <name type="scientific">Tsukamurella paurometabola</name>
    <name type="common">Corynebacterium paurometabolum</name>
    <dbReference type="NCBI Taxonomy" id="2061"/>
    <lineage>
        <taxon>Bacteria</taxon>
        <taxon>Bacillati</taxon>
        <taxon>Actinomycetota</taxon>
        <taxon>Actinomycetes</taxon>
        <taxon>Mycobacteriales</taxon>
        <taxon>Tsukamurellaceae</taxon>
        <taxon>Tsukamurella</taxon>
    </lineage>
</organism>
<dbReference type="Pfam" id="PF10935">
    <property type="entry name" value="DUF2637"/>
    <property type="match status" value="1"/>
</dbReference>
<comment type="caution">
    <text evidence="3">The sequence shown here is derived from an EMBL/GenBank/DDBJ whole genome shotgun (WGS) entry which is preliminary data.</text>
</comment>
<feature type="transmembrane region" description="Helical" evidence="2">
    <location>
        <begin position="72"/>
        <end position="94"/>
    </location>
</feature>
<feature type="region of interest" description="Disordered" evidence="1">
    <location>
        <begin position="188"/>
        <end position="207"/>
    </location>
</feature>
<reference evidence="3 4" key="1">
    <citation type="submission" date="2021-04" db="EMBL/GenBank/DDBJ databases">
        <title>Whole genome sequence analysis of a thiophenic sulfur metabolizing bacteria.</title>
        <authorList>
            <person name="Akhtar N."/>
            <person name="Akram J."/>
            <person name="Aslam A."/>
        </authorList>
    </citation>
    <scope>NUCLEOTIDE SEQUENCE [LARGE SCALE GENOMIC DNA]</scope>
    <source>
        <strain evidence="3 4">3OW</strain>
    </source>
</reference>
<evidence type="ECO:0000256" key="2">
    <source>
        <dbReference type="SAM" id="Phobius"/>
    </source>
</evidence>
<feature type="transmembrane region" description="Helical" evidence="2">
    <location>
        <begin position="106"/>
        <end position="129"/>
    </location>
</feature>
<dbReference type="Proteomes" id="UP000676853">
    <property type="component" value="Unassembled WGS sequence"/>
</dbReference>
<feature type="compositionally biased region" description="Low complexity" evidence="1">
    <location>
        <begin position="189"/>
        <end position="207"/>
    </location>
</feature>
<accession>A0ABS5NF37</accession>
<dbReference type="RefSeq" id="WP_212554419.1">
    <property type="nucleotide sequence ID" value="NZ_JAGXOE010000043.1"/>
</dbReference>
<proteinExistence type="predicted"/>
<feature type="transmembrane region" description="Helical" evidence="2">
    <location>
        <begin position="44"/>
        <end position="66"/>
    </location>
</feature>
<evidence type="ECO:0000313" key="4">
    <source>
        <dbReference type="Proteomes" id="UP000676853"/>
    </source>
</evidence>
<name>A0ABS5NF37_TSUPA</name>
<keyword evidence="2" id="KW-1133">Transmembrane helix</keyword>
<dbReference type="InterPro" id="IPR021235">
    <property type="entry name" value="DUF2637"/>
</dbReference>
<feature type="compositionally biased region" description="Polar residues" evidence="1">
    <location>
        <begin position="227"/>
        <end position="239"/>
    </location>
</feature>
<protein>
    <submittedName>
        <fullName evidence="3">DUF2637 domain-containing protein</fullName>
    </submittedName>
</protein>
<evidence type="ECO:0000256" key="1">
    <source>
        <dbReference type="SAM" id="MobiDB-lite"/>
    </source>
</evidence>
<sequence length="368" mass="37535">MRGGDAHGARQGRTVDASESFPQVKAHEEAQMTTSWFELTPRRYWATALTLAVAVSVAGNIGHALLTATSDLRLFAAAAAALPPLALLLVTEGLMRTAGHGRRRWAYAAGVAGAVAIAALAFVLSFTALRELAIALGQPEAVAAGWPLLADATIAVSSVMLLATKEPEAPRADRQSLPQRVRAWWRGSPTAPAATTAAAPTTAPVTTTEPVAATAPVVADAMPATPGTETGNRASTDPMTSADTAPVAATATPTTTETATVKAPVVEPSTTAERPAAAAAVQAPAAARALHLVADQPAVDGPAATAAHHATVAGLVADGVFKAGREERLAAALALIEAFPEMSQREIAKAAGIDRTVVKKLLDSRMTA</sequence>
<feature type="region of interest" description="Disordered" evidence="1">
    <location>
        <begin position="1"/>
        <end position="27"/>
    </location>
</feature>
<keyword evidence="2" id="KW-0812">Transmembrane</keyword>
<gene>
    <name evidence="3" type="ORF">KFZ73_16680</name>
</gene>
<feature type="region of interest" description="Disordered" evidence="1">
    <location>
        <begin position="222"/>
        <end position="241"/>
    </location>
</feature>
<keyword evidence="4" id="KW-1185">Reference proteome</keyword>
<keyword evidence="2" id="KW-0472">Membrane</keyword>
<dbReference type="EMBL" id="JAGXOE010000043">
    <property type="protein sequence ID" value="MBS4102868.1"/>
    <property type="molecule type" value="Genomic_DNA"/>
</dbReference>